<evidence type="ECO:0000313" key="3">
    <source>
        <dbReference type="Proteomes" id="UP000782554"/>
    </source>
</evidence>
<gene>
    <name evidence="2" type="ORF">K3181_02980</name>
</gene>
<keyword evidence="3" id="KW-1185">Reference proteome</keyword>
<protein>
    <recommendedName>
        <fullName evidence="4">DUF202 domain-containing protein</fullName>
    </recommendedName>
</protein>
<organism evidence="2 3">
    <name type="scientific">Qipengyuania mesophila</name>
    <dbReference type="NCBI Taxonomy" id="2867246"/>
    <lineage>
        <taxon>Bacteria</taxon>
        <taxon>Pseudomonadati</taxon>
        <taxon>Pseudomonadota</taxon>
        <taxon>Alphaproteobacteria</taxon>
        <taxon>Sphingomonadales</taxon>
        <taxon>Erythrobacteraceae</taxon>
        <taxon>Qipengyuania</taxon>
    </lineage>
</organism>
<dbReference type="Proteomes" id="UP000782554">
    <property type="component" value="Unassembled WGS sequence"/>
</dbReference>
<name>A0ABS7JS31_9SPHN</name>
<evidence type="ECO:0000313" key="2">
    <source>
        <dbReference type="EMBL" id="MBX7500409.1"/>
    </source>
</evidence>
<proteinExistence type="predicted"/>
<keyword evidence="1" id="KW-0812">Transmembrane</keyword>
<dbReference type="EMBL" id="JAIGNU010000001">
    <property type="protein sequence ID" value="MBX7500409.1"/>
    <property type="molecule type" value="Genomic_DNA"/>
</dbReference>
<feature type="transmembrane region" description="Helical" evidence="1">
    <location>
        <begin position="26"/>
        <end position="47"/>
    </location>
</feature>
<accession>A0ABS7JS31</accession>
<feature type="transmembrane region" description="Helical" evidence="1">
    <location>
        <begin position="59"/>
        <end position="79"/>
    </location>
</feature>
<keyword evidence="1" id="KW-1133">Transmembrane helix</keyword>
<keyword evidence="1" id="KW-0472">Membrane</keyword>
<evidence type="ECO:0000256" key="1">
    <source>
        <dbReference type="SAM" id="Phobius"/>
    </source>
</evidence>
<feature type="transmembrane region" description="Helical" evidence="1">
    <location>
        <begin position="108"/>
        <end position="134"/>
    </location>
</feature>
<comment type="caution">
    <text evidence="2">The sequence shown here is derived from an EMBL/GenBank/DDBJ whole genome shotgun (WGS) entry which is preliminary data.</text>
</comment>
<evidence type="ECO:0008006" key="4">
    <source>
        <dbReference type="Google" id="ProtNLM"/>
    </source>
</evidence>
<sequence length="144" mass="14989">MSDLPPLVNAVSHPAPLRNDLPRWRIVLGLVLAPSAFALQVVVSYALAADACGEGGASLIGLAAINLVALALIIVGLGTSIANYRRTRSEGEGSHRAVQSQGDGRSRFLAYFGLCTSGVFALAVLVQLTSILVMHQCLGLPTLP</sequence>
<reference evidence="2 3" key="1">
    <citation type="submission" date="2021-08" db="EMBL/GenBank/DDBJ databases">
        <title>Comparative Genomics Analysis of the Genus Qipengyuania Reveals Extensive Genetic Diversity and Metabolic Versatility, Including the Description of Fifteen Novel Species.</title>
        <authorList>
            <person name="Liu Y."/>
        </authorList>
    </citation>
    <scope>NUCLEOTIDE SEQUENCE [LARGE SCALE GENOMIC DNA]</scope>
    <source>
        <strain evidence="2 3">YG27</strain>
    </source>
</reference>
<dbReference type="RefSeq" id="WP_221600658.1">
    <property type="nucleotide sequence ID" value="NZ_JAIGNU010000001.1"/>
</dbReference>